<keyword evidence="2 7" id="KW-0813">Transport</keyword>
<protein>
    <submittedName>
        <fullName evidence="9">Peptide/nickel transport system permease protein</fullName>
    </submittedName>
</protein>
<keyword evidence="4 7" id="KW-0812">Transmembrane</keyword>
<evidence type="ECO:0000256" key="7">
    <source>
        <dbReference type="RuleBase" id="RU363032"/>
    </source>
</evidence>
<dbReference type="AlphaFoldDB" id="A0A1H4B4T0"/>
<dbReference type="GO" id="GO:0005886">
    <property type="term" value="C:plasma membrane"/>
    <property type="evidence" value="ECO:0007669"/>
    <property type="project" value="UniProtKB-SubCell"/>
</dbReference>
<feature type="transmembrane region" description="Helical" evidence="7">
    <location>
        <begin position="165"/>
        <end position="191"/>
    </location>
</feature>
<organism evidence="9 10">
    <name type="scientific">Chitinophaga terrae</name>
    <name type="common">ex Kim and Jung 2007</name>
    <dbReference type="NCBI Taxonomy" id="408074"/>
    <lineage>
        <taxon>Bacteria</taxon>
        <taxon>Pseudomonadati</taxon>
        <taxon>Bacteroidota</taxon>
        <taxon>Chitinophagia</taxon>
        <taxon>Chitinophagales</taxon>
        <taxon>Chitinophagaceae</taxon>
        <taxon>Chitinophaga</taxon>
    </lineage>
</organism>
<evidence type="ECO:0000256" key="6">
    <source>
        <dbReference type="ARBA" id="ARBA00023136"/>
    </source>
</evidence>
<dbReference type="STRING" id="408074.SAMN05660909_01887"/>
<feature type="transmembrane region" description="Helical" evidence="7">
    <location>
        <begin position="276"/>
        <end position="298"/>
    </location>
</feature>
<dbReference type="RefSeq" id="WP_089760975.1">
    <property type="nucleotide sequence ID" value="NZ_BKAT01000025.1"/>
</dbReference>
<keyword evidence="6 7" id="KW-0472">Membrane</keyword>
<comment type="similarity">
    <text evidence="7">Belongs to the binding-protein-dependent transport system permease family.</text>
</comment>
<comment type="subcellular location">
    <subcellularLocation>
        <location evidence="1 7">Cell membrane</location>
        <topology evidence="1 7">Multi-pass membrane protein</topology>
    </subcellularLocation>
</comment>
<evidence type="ECO:0000256" key="5">
    <source>
        <dbReference type="ARBA" id="ARBA00022989"/>
    </source>
</evidence>
<evidence type="ECO:0000259" key="8">
    <source>
        <dbReference type="PROSITE" id="PS50928"/>
    </source>
</evidence>
<keyword evidence="5 7" id="KW-1133">Transmembrane helix</keyword>
<dbReference type="Pfam" id="PF00528">
    <property type="entry name" value="BPD_transp_1"/>
    <property type="match status" value="1"/>
</dbReference>
<dbReference type="InterPro" id="IPR045621">
    <property type="entry name" value="BPD_transp_1_N"/>
</dbReference>
<keyword evidence="3" id="KW-1003">Cell membrane</keyword>
<sequence>MIRLLLKKTGYGLLVLFGVVVLVFLLFNVLPGDPARLTLGQRADVTSLENVRKELHLDQPAGVQFLYYINDLSPIGIYEPAAAKGNFSFIGLFKVGGDKELMLKTPYLRRSYQSKKPVWDMLLEALPGTLILATAAMLLATLIGIALGVLSAVKQHTWMDTGAILASVAGISAPSFFAGIVLAYLFGFVLSEYTGLHMTGSLFDIDPFRGRILNLGNLILPALTLGIRPLAIIVQLTRSAMLDVLHQDFIRTAYAKGLTRSRVIWRHALPNALNPVITAITGWFAELLAGAFFVEYIFGWKGIGKITVDALDKFDFPVVMGAILFTAGIFVIVNLLADLLYSWIDPRIKLEQ</sequence>
<name>A0A1H4B4T0_9BACT</name>
<dbReference type="GO" id="GO:0055085">
    <property type="term" value="P:transmembrane transport"/>
    <property type="evidence" value="ECO:0007669"/>
    <property type="project" value="InterPro"/>
</dbReference>
<dbReference type="InterPro" id="IPR035906">
    <property type="entry name" value="MetI-like_sf"/>
</dbReference>
<dbReference type="OrthoDB" id="24153at2"/>
<evidence type="ECO:0000313" key="9">
    <source>
        <dbReference type="EMBL" id="SEA43225.1"/>
    </source>
</evidence>
<dbReference type="InterPro" id="IPR000515">
    <property type="entry name" value="MetI-like"/>
</dbReference>
<dbReference type="Pfam" id="PF19300">
    <property type="entry name" value="BPD_transp_1_N"/>
    <property type="match status" value="1"/>
</dbReference>
<evidence type="ECO:0000256" key="1">
    <source>
        <dbReference type="ARBA" id="ARBA00004651"/>
    </source>
</evidence>
<evidence type="ECO:0000256" key="3">
    <source>
        <dbReference type="ARBA" id="ARBA00022475"/>
    </source>
</evidence>
<dbReference type="PROSITE" id="PS50928">
    <property type="entry name" value="ABC_TM1"/>
    <property type="match status" value="1"/>
</dbReference>
<dbReference type="Proteomes" id="UP000199656">
    <property type="component" value="Unassembled WGS sequence"/>
</dbReference>
<proteinExistence type="inferred from homology"/>
<feature type="transmembrane region" description="Helical" evidence="7">
    <location>
        <begin position="211"/>
        <end position="231"/>
    </location>
</feature>
<dbReference type="Gene3D" id="1.10.3720.10">
    <property type="entry name" value="MetI-like"/>
    <property type="match status" value="1"/>
</dbReference>
<dbReference type="EMBL" id="FNRL01000007">
    <property type="protein sequence ID" value="SEA43225.1"/>
    <property type="molecule type" value="Genomic_DNA"/>
</dbReference>
<dbReference type="PANTHER" id="PTHR43163">
    <property type="entry name" value="DIPEPTIDE TRANSPORT SYSTEM PERMEASE PROTEIN DPPB-RELATED"/>
    <property type="match status" value="1"/>
</dbReference>
<evidence type="ECO:0000256" key="2">
    <source>
        <dbReference type="ARBA" id="ARBA00022448"/>
    </source>
</evidence>
<feature type="domain" description="ABC transmembrane type-1" evidence="8">
    <location>
        <begin position="126"/>
        <end position="341"/>
    </location>
</feature>
<evidence type="ECO:0000313" key="10">
    <source>
        <dbReference type="Proteomes" id="UP000199656"/>
    </source>
</evidence>
<evidence type="ECO:0000256" key="4">
    <source>
        <dbReference type="ARBA" id="ARBA00022692"/>
    </source>
</evidence>
<dbReference type="SUPFAM" id="SSF161098">
    <property type="entry name" value="MetI-like"/>
    <property type="match status" value="1"/>
</dbReference>
<accession>A0A1H4B4T0</accession>
<keyword evidence="10" id="KW-1185">Reference proteome</keyword>
<reference evidence="10" key="1">
    <citation type="submission" date="2016-10" db="EMBL/GenBank/DDBJ databases">
        <authorList>
            <person name="Varghese N."/>
            <person name="Submissions S."/>
        </authorList>
    </citation>
    <scope>NUCLEOTIDE SEQUENCE [LARGE SCALE GENOMIC DNA]</scope>
    <source>
        <strain evidence="10">DSM 23920</strain>
    </source>
</reference>
<gene>
    <name evidence="9" type="ORF">SAMN05660909_01887</name>
</gene>
<dbReference type="PANTHER" id="PTHR43163:SF6">
    <property type="entry name" value="DIPEPTIDE TRANSPORT SYSTEM PERMEASE PROTEIN DPPB-RELATED"/>
    <property type="match status" value="1"/>
</dbReference>
<dbReference type="CDD" id="cd06261">
    <property type="entry name" value="TM_PBP2"/>
    <property type="match status" value="1"/>
</dbReference>
<feature type="transmembrane region" description="Helical" evidence="7">
    <location>
        <begin position="12"/>
        <end position="30"/>
    </location>
</feature>
<feature type="transmembrane region" description="Helical" evidence="7">
    <location>
        <begin position="318"/>
        <end position="341"/>
    </location>
</feature>
<feature type="transmembrane region" description="Helical" evidence="7">
    <location>
        <begin position="130"/>
        <end position="153"/>
    </location>
</feature>